<evidence type="ECO:0000256" key="6">
    <source>
        <dbReference type="ARBA" id="ARBA00051245"/>
    </source>
</evidence>
<dbReference type="PROSITE" id="PS50001">
    <property type="entry name" value="SH2"/>
    <property type="match status" value="1"/>
</dbReference>
<dbReference type="InterPro" id="IPR050198">
    <property type="entry name" value="Non-receptor_tyrosine_kinases"/>
</dbReference>
<dbReference type="GO" id="GO:0005524">
    <property type="term" value="F:ATP binding"/>
    <property type="evidence" value="ECO:0007669"/>
    <property type="project" value="UniProtKB-KW"/>
</dbReference>
<proteinExistence type="inferred from homology"/>
<evidence type="ECO:0000256" key="4">
    <source>
        <dbReference type="ARBA" id="ARBA00022840"/>
    </source>
</evidence>
<feature type="region of interest" description="Disordered" evidence="9">
    <location>
        <begin position="372"/>
        <end position="420"/>
    </location>
</feature>
<dbReference type="SUPFAM" id="SSF55550">
    <property type="entry name" value="SH2 domain"/>
    <property type="match status" value="1"/>
</dbReference>
<dbReference type="InterPro" id="IPR001245">
    <property type="entry name" value="Ser-Thr/Tyr_kinase_cat_dom"/>
</dbReference>
<dbReference type="InterPro" id="IPR020635">
    <property type="entry name" value="Tyr_kinase_cat_dom"/>
</dbReference>
<name>A0AA39HIA3_9BILA</name>
<dbReference type="EC" id="2.7.10.2" evidence="8"/>
<dbReference type="SMART" id="SM00219">
    <property type="entry name" value="TyrKc"/>
    <property type="match status" value="1"/>
</dbReference>
<reference evidence="12" key="1">
    <citation type="submission" date="2023-06" db="EMBL/GenBank/DDBJ databases">
        <title>Genomic analysis of the entomopathogenic nematode Steinernema hermaphroditum.</title>
        <authorList>
            <person name="Schwarz E.M."/>
            <person name="Heppert J.K."/>
            <person name="Baniya A."/>
            <person name="Schwartz H.T."/>
            <person name="Tan C.-H."/>
            <person name="Antoshechkin I."/>
            <person name="Sternberg P.W."/>
            <person name="Goodrich-Blair H."/>
            <person name="Dillman A.R."/>
        </authorList>
    </citation>
    <scope>NUCLEOTIDE SEQUENCE</scope>
    <source>
        <strain evidence="12">PS9179</strain>
        <tissue evidence="12">Whole animal</tissue>
    </source>
</reference>
<keyword evidence="7" id="KW-0727">SH2 domain</keyword>
<dbReference type="Pfam" id="PF07714">
    <property type="entry name" value="PK_Tyr_Ser-Thr"/>
    <property type="match status" value="1"/>
</dbReference>
<sequence length="783" mass="88729">MVDTTLLSEQYYHGLLPREDIKLMLRANGDYLVRTTEPVAGQPRAYVLSVMYRQEDEERGIKHYVIQRSGGKYTIEKYGFDTIPAMVEYHVTKKESLVKAFEVILRKPVVRQTWELSHDDIMVTKKLGEGAFGEVSKGTLKLKNGVKAKLETLKKEQIKEIMREARLMRNFDHPNVVKCYGVAAGQEPLMVVMELVNNGALDSYLQKTNLTPQQKMDLCHGSACGLEYMHSKNVLHRDIAARNCLVGDGKVRISDFGLSREGTIYQMDPKKRVPIRWLAPETIKTQIYSQKTDVWAYGIMAWEIFANGAEPYPGMMVAEVVVKVARDGYRMPLPDCTPVELHTLIGVRCWSENPNDRWTMAEIVFQMAHRFRPTGASSPQRGRPSEDRQPSRNGNGSNGLASATVTGTFSPVESAAPTTVAREEMEHRFATLAVIDEGVPQEEPPQSPVRLLYEEFIPDPFGRIGETRVVNIGGRSDDSQADEAFLNEPNNGEGWGAAPYVSREEVSEQDLRDDEHRRYVMPGGLRTEMTYKLYKAVMTDAQTTLSIELDEYNAKSQYGRIFNWRELPNAWQQSTHGSFMSRTELDDIIEGEMSVLLQKEPKRDMSIGTEVEGIPREKIWISLVPRTEEVEEDKELAAALLESAETFRATGEEMRPVMIDKGTQLSVLINIIDCKPVLEERFNNRYRDRFQEYLRDFRQNVDPGFNPFERPAEPEPTICGIGRTSADLIQTRPVADEDYVERGASPPPPIRRETRPSSPTTALSLMFGSTFRAPVKTDPGRRV</sequence>
<dbReference type="Gene3D" id="3.30.200.20">
    <property type="entry name" value="Phosphorylase Kinase, domain 1"/>
    <property type="match status" value="1"/>
</dbReference>
<protein>
    <recommendedName>
        <fullName evidence="8">Tyrosine-protein kinase</fullName>
        <ecNumber evidence="8">2.7.10.2</ecNumber>
    </recommendedName>
</protein>
<keyword evidence="13" id="KW-1185">Reference proteome</keyword>
<dbReference type="SMART" id="SM00252">
    <property type="entry name" value="SH2"/>
    <property type="match status" value="1"/>
</dbReference>
<evidence type="ECO:0000256" key="3">
    <source>
        <dbReference type="ARBA" id="ARBA00022777"/>
    </source>
</evidence>
<feature type="domain" description="Protein kinase" evidence="11">
    <location>
        <begin position="121"/>
        <end position="372"/>
    </location>
</feature>
<dbReference type="InterPro" id="IPR008266">
    <property type="entry name" value="Tyr_kinase_AS"/>
</dbReference>
<comment type="caution">
    <text evidence="12">The sequence shown here is derived from an EMBL/GenBank/DDBJ whole genome shotgun (WGS) entry which is preliminary data.</text>
</comment>
<evidence type="ECO:0000256" key="5">
    <source>
        <dbReference type="ARBA" id="ARBA00023137"/>
    </source>
</evidence>
<feature type="domain" description="SH2" evidence="10">
    <location>
        <begin position="11"/>
        <end position="109"/>
    </location>
</feature>
<dbReference type="InterPro" id="IPR000980">
    <property type="entry name" value="SH2"/>
</dbReference>
<dbReference type="PROSITE" id="PS50011">
    <property type="entry name" value="PROTEIN_KINASE_DOM"/>
    <property type="match status" value="1"/>
</dbReference>
<dbReference type="PRINTS" id="PR00109">
    <property type="entry name" value="TYRKINASE"/>
</dbReference>
<evidence type="ECO:0000256" key="8">
    <source>
        <dbReference type="RuleBase" id="RU362096"/>
    </source>
</evidence>
<dbReference type="PANTHER" id="PTHR24418">
    <property type="entry name" value="TYROSINE-PROTEIN KINASE"/>
    <property type="match status" value="1"/>
</dbReference>
<dbReference type="Proteomes" id="UP001175271">
    <property type="component" value="Unassembled WGS sequence"/>
</dbReference>
<dbReference type="CDD" id="cd10361">
    <property type="entry name" value="SH2_Fps_family"/>
    <property type="match status" value="1"/>
</dbReference>
<dbReference type="InterPro" id="IPR035849">
    <property type="entry name" value="Fes/Fps/Fer_SH2"/>
</dbReference>
<keyword evidence="5 8" id="KW-0829">Tyrosine-protein kinase</keyword>
<keyword evidence="1 8" id="KW-0808">Transferase</keyword>
<dbReference type="InterPro" id="IPR000719">
    <property type="entry name" value="Prot_kinase_dom"/>
</dbReference>
<keyword evidence="3 8" id="KW-0418">Kinase</keyword>
<dbReference type="SUPFAM" id="SSF56112">
    <property type="entry name" value="Protein kinase-like (PK-like)"/>
    <property type="match status" value="1"/>
</dbReference>
<evidence type="ECO:0000259" key="11">
    <source>
        <dbReference type="PROSITE" id="PS50011"/>
    </source>
</evidence>
<dbReference type="FunFam" id="3.30.200.20:FF:000518">
    <property type="entry name" value="Tyrosine-protein kinase"/>
    <property type="match status" value="1"/>
</dbReference>
<dbReference type="Pfam" id="PF00017">
    <property type="entry name" value="SH2"/>
    <property type="match status" value="1"/>
</dbReference>
<dbReference type="InterPro" id="IPR036860">
    <property type="entry name" value="SH2_dom_sf"/>
</dbReference>
<dbReference type="InterPro" id="IPR011009">
    <property type="entry name" value="Kinase-like_dom_sf"/>
</dbReference>
<dbReference type="Gene3D" id="1.10.510.10">
    <property type="entry name" value="Transferase(Phosphotransferase) domain 1"/>
    <property type="match status" value="1"/>
</dbReference>
<dbReference type="CDD" id="cd00192">
    <property type="entry name" value="PTKc"/>
    <property type="match status" value="1"/>
</dbReference>
<dbReference type="AlphaFoldDB" id="A0AA39HIA3"/>
<comment type="catalytic activity">
    <reaction evidence="6 8">
        <text>L-tyrosyl-[protein] + ATP = O-phospho-L-tyrosyl-[protein] + ADP + H(+)</text>
        <dbReference type="Rhea" id="RHEA:10596"/>
        <dbReference type="Rhea" id="RHEA-COMP:10136"/>
        <dbReference type="Rhea" id="RHEA-COMP:20101"/>
        <dbReference type="ChEBI" id="CHEBI:15378"/>
        <dbReference type="ChEBI" id="CHEBI:30616"/>
        <dbReference type="ChEBI" id="CHEBI:46858"/>
        <dbReference type="ChEBI" id="CHEBI:61978"/>
        <dbReference type="ChEBI" id="CHEBI:456216"/>
        <dbReference type="EC" id="2.7.10.2"/>
    </reaction>
</comment>
<organism evidence="12 13">
    <name type="scientific">Steinernema hermaphroditum</name>
    <dbReference type="NCBI Taxonomy" id="289476"/>
    <lineage>
        <taxon>Eukaryota</taxon>
        <taxon>Metazoa</taxon>
        <taxon>Ecdysozoa</taxon>
        <taxon>Nematoda</taxon>
        <taxon>Chromadorea</taxon>
        <taxon>Rhabditida</taxon>
        <taxon>Tylenchina</taxon>
        <taxon>Panagrolaimomorpha</taxon>
        <taxon>Strongyloidoidea</taxon>
        <taxon>Steinernematidae</taxon>
        <taxon>Steinernema</taxon>
    </lineage>
</organism>
<evidence type="ECO:0000313" key="12">
    <source>
        <dbReference type="EMBL" id="KAK0405117.1"/>
    </source>
</evidence>
<dbReference type="EMBL" id="JAUCMV010000004">
    <property type="protein sequence ID" value="KAK0405117.1"/>
    <property type="molecule type" value="Genomic_DNA"/>
</dbReference>
<keyword evidence="2 8" id="KW-0547">Nucleotide-binding</keyword>
<dbReference type="PROSITE" id="PS00109">
    <property type="entry name" value="PROTEIN_KINASE_TYR"/>
    <property type="match status" value="1"/>
</dbReference>
<evidence type="ECO:0000256" key="9">
    <source>
        <dbReference type="SAM" id="MobiDB-lite"/>
    </source>
</evidence>
<feature type="region of interest" description="Disordered" evidence="9">
    <location>
        <begin position="733"/>
        <end position="783"/>
    </location>
</feature>
<dbReference type="GO" id="GO:0004715">
    <property type="term" value="F:non-membrane spanning protein tyrosine kinase activity"/>
    <property type="evidence" value="ECO:0007669"/>
    <property type="project" value="UniProtKB-EC"/>
</dbReference>
<comment type="similarity">
    <text evidence="8">Belongs to the protein kinase superfamily. Tyr protein kinase family.</text>
</comment>
<evidence type="ECO:0000256" key="1">
    <source>
        <dbReference type="ARBA" id="ARBA00022679"/>
    </source>
</evidence>
<dbReference type="FunFam" id="3.30.505.10:FF:000051">
    <property type="entry name" value="Tyrosine-protein kinase"/>
    <property type="match status" value="1"/>
</dbReference>
<evidence type="ECO:0000259" key="10">
    <source>
        <dbReference type="PROSITE" id="PS50001"/>
    </source>
</evidence>
<evidence type="ECO:0000256" key="7">
    <source>
        <dbReference type="PROSITE-ProRule" id="PRU00191"/>
    </source>
</evidence>
<evidence type="ECO:0000313" key="13">
    <source>
        <dbReference type="Proteomes" id="UP001175271"/>
    </source>
</evidence>
<feature type="compositionally biased region" description="Polar residues" evidence="9">
    <location>
        <begin position="391"/>
        <end position="411"/>
    </location>
</feature>
<evidence type="ECO:0000256" key="2">
    <source>
        <dbReference type="ARBA" id="ARBA00022741"/>
    </source>
</evidence>
<gene>
    <name evidence="12" type="ORF">QR680_017803</name>
</gene>
<dbReference type="Gene3D" id="3.30.505.10">
    <property type="entry name" value="SH2 domain"/>
    <property type="match status" value="1"/>
</dbReference>
<keyword evidence="4 8" id="KW-0067">ATP-binding</keyword>
<accession>A0AA39HIA3</accession>